<name>A0A8S0V044_OLEEU</name>
<dbReference type="OrthoDB" id="10637530at2759"/>
<comment type="caution">
    <text evidence="1">The sequence shown here is derived from an EMBL/GenBank/DDBJ whole genome shotgun (WGS) entry which is preliminary data.</text>
</comment>
<gene>
    <name evidence="1" type="ORF">OLEA9_A003070</name>
</gene>
<evidence type="ECO:0000313" key="1">
    <source>
        <dbReference type="EMBL" id="CAA3023436.1"/>
    </source>
</evidence>
<keyword evidence="2" id="KW-1185">Reference proteome</keyword>
<reference evidence="1 2" key="1">
    <citation type="submission" date="2019-12" db="EMBL/GenBank/DDBJ databases">
        <authorList>
            <person name="Alioto T."/>
            <person name="Alioto T."/>
            <person name="Gomez Garrido J."/>
        </authorList>
    </citation>
    <scope>NUCLEOTIDE SEQUENCE [LARGE SCALE GENOMIC DNA]</scope>
</reference>
<sequence length="187" mass="20351">MPVFTKFTSFPFKILLLFNSYISSKSLIFFVFLRNNEQAWRLELQIVPTPKLPEKGLLPTMCSSFGLTGPDVRPAAPAASSVEHLRIMTPPVAATLMLRRRGLEDMGLAAAAAVAAAALDGNLVTGFAPGQDATNTTLLAGRNASVAMHQGSQVTSVHTKRQSRYKDSNDMKPKCCSYLIFPVTSFR</sequence>
<dbReference type="EMBL" id="CACTIH010009090">
    <property type="protein sequence ID" value="CAA3023436.1"/>
    <property type="molecule type" value="Genomic_DNA"/>
</dbReference>
<dbReference type="Gramene" id="OE9A003070T1">
    <property type="protein sequence ID" value="OE9A003070C1"/>
    <property type="gene ID" value="OE9A003070"/>
</dbReference>
<organism evidence="1 2">
    <name type="scientific">Olea europaea subsp. europaea</name>
    <dbReference type="NCBI Taxonomy" id="158383"/>
    <lineage>
        <taxon>Eukaryota</taxon>
        <taxon>Viridiplantae</taxon>
        <taxon>Streptophyta</taxon>
        <taxon>Embryophyta</taxon>
        <taxon>Tracheophyta</taxon>
        <taxon>Spermatophyta</taxon>
        <taxon>Magnoliopsida</taxon>
        <taxon>eudicotyledons</taxon>
        <taxon>Gunneridae</taxon>
        <taxon>Pentapetalae</taxon>
        <taxon>asterids</taxon>
        <taxon>lamiids</taxon>
        <taxon>Lamiales</taxon>
        <taxon>Oleaceae</taxon>
        <taxon>Oleeae</taxon>
        <taxon>Olea</taxon>
    </lineage>
</organism>
<dbReference type="AlphaFoldDB" id="A0A8S0V044"/>
<accession>A0A8S0V044</accession>
<proteinExistence type="predicted"/>
<protein>
    <submittedName>
        <fullName evidence="1">Uncharacterized protein</fullName>
    </submittedName>
</protein>
<evidence type="ECO:0000313" key="2">
    <source>
        <dbReference type="Proteomes" id="UP000594638"/>
    </source>
</evidence>
<dbReference type="Proteomes" id="UP000594638">
    <property type="component" value="Unassembled WGS sequence"/>
</dbReference>